<feature type="transmembrane region" description="Helical" evidence="1">
    <location>
        <begin position="86"/>
        <end position="108"/>
    </location>
</feature>
<dbReference type="RefSeq" id="WP_315732543.1">
    <property type="nucleotide sequence ID" value="NZ_JAVYII010000003.1"/>
</dbReference>
<reference evidence="2 3" key="1">
    <citation type="submission" date="2023-08" db="EMBL/GenBank/DDBJ databases">
        <title>Nocardioides seae sp. nov., a bacterium isolated from a soil.</title>
        <authorList>
            <person name="Wang X."/>
        </authorList>
    </citation>
    <scope>NUCLEOTIDE SEQUENCE [LARGE SCALE GENOMIC DNA]</scope>
    <source>
        <strain evidence="2 3">YZH12</strain>
    </source>
</reference>
<proteinExistence type="predicted"/>
<evidence type="ECO:0000313" key="3">
    <source>
        <dbReference type="Proteomes" id="UP001268542"/>
    </source>
</evidence>
<keyword evidence="1" id="KW-1133">Transmembrane helix</keyword>
<protein>
    <recommendedName>
        <fullName evidence="4">DUF2178 domain-containing protein</fullName>
    </recommendedName>
</protein>
<dbReference type="Proteomes" id="UP001268542">
    <property type="component" value="Unassembled WGS sequence"/>
</dbReference>
<comment type="caution">
    <text evidence="2">The sequence shown here is derived from an EMBL/GenBank/DDBJ whole genome shotgun (WGS) entry which is preliminary data.</text>
</comment>
<evidence type="ECO:0000256" key="1">
    <source>
        <dbReference type="SAM" id="Phobius"/>
    </source>
</evidence>
<sequence>MTAPTTRGPADRAPLAVAVVGAGALSWLTLATLSALGPWSWAATLATLVFCACWLGSRFLIGDIAEKRRGAVDEYELEQRDRARNVGYTATLLLGAVVFVVLTVAVNLADGGDDALLRTAPGLVFSALVAGAALPSYLLTWQLRHQRDD</sequence>
<organism evidence="2 3">
    <name type="scientific">Nocardioides imazamoxiresistens</name>
    <dbReference type="NCBI Taxonomy" id="3231893"/>
    <lineage>
        <taxon>Bacteria</taxon>
        <taxon>Bacillati</taxon>
        <taxon>Actinomycetota</taxon>
        <taxon>Actinomycetes</taxon>
        <taxon>Propionibacteriales</taxon>
        <taxon>Nocardioidaceae</taxon>
        <taxon>Nocardioides</taxon>
    </lineage>
</organism>
<evidence type="ECO:0000313" key="2">
    <source>
        <dbReference type="EMBL" id="MDT9593117.1"/>
    </source>
</evidence>
<dbReference type="EMBL" id="JAVYII010000003">
    <property type="protein sequence ID" value="MDT9593117.1"/>
    <property type="molecule type" value="Genomic_DNA"/>
</dbReference>
<keyword evidence="1" id="KW-0812">Transmembrane</keyword>
<feature type="transmembrane region" description="Helical" evidence="1">
    <location>
        <begin position="39"/>
        <end position="61"/>
    </location>
</feature>
<evidence type="ECO:0008006" key="4">
    <source>
        <dbReference type="Google" id="ProtNLM"/>
    </source>
</evidence>
<keyword evidence="3" id="KW-1185">Reference proteome</keyword>
<name>A0ABU3PV55_9ACTN</name>
<gene>
    <name evidence="2" type="ORF">RDV89_08560</name>
</gene>
<keyword evidence="1" id="KW-0472">Membrane</keyword>
<feature type="transmembrane region" description="Helical" evidence="1">
    <location>
        <begin position="12"/>
        <end position="33"/>
    </location>
</feature>
<accession>A0ABU3PV55</accession>
<feature type="transmembrane region" description="Helical" evidence="1">
    <location>
        <begin position="120"/>
        <end position="139"/>
    </location>
</feature>